<dbReference type="CDD" id="cd13329">
    <property type="entry name" value="PH_RhoGEF"/>
    <property type="match status" value="1"/>
</dbReference>
<feature type="compositionally biased region" description="Low complexity" evidence="11">
    <location>
        <begin position="982"/>
        <end position="1002"/>
    </location>
</feature>
<dbReference type="SUPFAM" id="SSF48065">
    <property type="entry name" value="DBL homology domain (DH-domain)"/>
    <property type="match status" value="1"/>
</dbReference>
<dbReference type="SUPFAM" id="SSF57889">
    <property type="entry name" value="Cysteine-rich domain"/>
    <property type="match status" value="1"/>
</dbReference>
<dbReference type="PROSITE" id="PS50106">
    <property type="entry name" value="PDZ"/>
    <property type="match status" value="1"/>
</dbReference>
<dbReference type="InterPro" id="IPR015212">
    <property type="entry name" value="RGS-like_dom"/>
</dbReference>
<feature type="compositionally biased region" description="Basic and acidic residues" evidence="11">
    <location>
        <begin position="1430"/>
        <end position="1439"/>
    </location>
</feature>
<feature type="compositionally biased region" description="Polar residues" evidence="11">
    <location>
        <begin position="1445"/>
        <end position="1462"/>
    </location>
</feature>
<evidence type="ECO:0000259" key="12">
    <source>
        <dbReference type="PROSITE" id="PS50003"/>
    </source>
</evidence>
<dbReference type="InterPro" id="IPR001849">
    <property type="entry name" value="PH_domain"/>
</dbReference>
<dbReference type="GO" id="GO:0005096">
    <property type="term" value="F:GTPase activator activity"/>
    <property type="evidence" value="ECO:0007669"/>
    <property type="project" value="UniProtKB-KW"/>
</dbReference>
<dbReference type="Pfam" id="PF17838">
    <property type="entry name" value="PH_16"/>
    <property type="match status" value="1"/>
</dbReference>
<keyword evidence="5" id="KW-0597">Phosphoprotein</keyword>
<evidence type="ECO:0000256" key="11">
    <source>
        <dbReference type="SAM" id="MobiDB-lite"/>
    </source>
</evidence>
<sequence length="1712" mass="192284">MLVDKMNNIPTNLTDRNSSSLNGTGARRPSPIPIPLQTGAMVGVTGRPISLMDSSTHTPVQAHVVQVIINKDENGYGMKVSGDNPVYVQSVKEGGAAEKAGLHAGDKIIKVNGVNVMNSTHTEVVTLIKSSGHVTLTVQQRSGVLRTMGSPSLHTRPLTTHSSQRITGPQPVTYEKQYQLQLEREQQIRLMIEKEQRFIDQLRSEIAVSPNDKKSEKLIKAESNLQKLHAILQNHVRTQNEQLPRLDNLDTPPPLPKSPPPNVSHTLPPKLNKKQSQRLAQMPLHGLILDNEVPPPLPKRNRSLDAQNNAKPLYVNGKVPSLDINAMFLLREVGTVNENNNATDPFKSGINPNSELMITNSLYSDVSLPPPLPPRLSNTGCSDPDAVNSINKQMSYPLVATCTTLVNNYSPNHTHHRTKSSPDSLSVISPAEASRRLIASESMNDLSRSEIWETAPTPPGTPPPPYPSPVPGRKHHYSNRSSTNADDCDLTFEENIMETSLGLMGRVLANSSPIHAATSQTAQQPIISMEDDEISDPEVGQLEDHGPFKSLSRLWEHTPHLAVFMNYVLSNSDPSSLLFYLITDLYKEGNAKEMRKWAYEIHSSFLVPGAHLRLSNVDENIAREIDDVLIHEFDKEEMLRRIFWKARTRAKEELTKQLADFQQKRTAGLGTIFGPNDSAMAEISQDKAKEVKLYESLLLDKLDPYLDELDRDNYDPRRYLTAAALATVITRVFGVRPAGHALDRFPTFVNKEKSFRTKFIGRYSRKLIRLGHQFVAQPYFTVILCNHCQQIIYGIAPQGYQCAACLINLHRLCVKLFEDTCPGPINKKDRGIGKLMDRIHSRDHRRKPSTNFTQMERERRLAEEKDAVLDVDILGETKPGLPVSRTGSDRRPDAVREESSRTQENQENDDHQADVAHQDSTVSLPAYTGNKKRTSSNINRSESVKEQSEKRKQRRNISDPLHNTTNETVDLDQHGLSYQTHSGSSSNSSLSSSRSSESPSTSLDAVSGFPTTHPAGTGWDSDMEIDADPSDWQSSVPEDELASLSPHERKRQDVINELFHTERSHVRNLWVLENLFKKPLQSSKLLKNEEVNLIFPNLCDLLEIHSQLNNTMKNKRKENPIIKDIGDMLLNMFDGMVGENFQSCAASFCERQQLALEFIKERRKKESRFDSFLSDHEKHPFCRRLPLQGIIPTEMQRLSKYPLLLERLIHIEEKYRQRDPDIAVIEVQKLRQAHDRSKEIVNFVNEAAKIACNRARLEDIQRHLDTSIFEKTDHAIVNEFKNLDLTRYNLIHEGTMHLRRPNKQPVALHIVLLEEAVILLQRDAERYVLKFFQAGTPTQQPLAPIIKTSTLLVRANAASKSSLFLVNTSSQNSQMYDLLARDSSERDTWFKHISDAAEAYNRREGKSKRCEPTPDTDDSETLQDLPSVRDVSERADHVGGDVASATDSDSCGPSGESSNRNSDVMDEERDKMLSQSDSEGTNTNEIVGGGVTLKVTADDWPLVQPTEVHISILPVHKAEPVLTPFEQIRRKDEEVRRALCDKEGLVADLLSIPREDYHLIADIASNEAYKKASFDREPSEVVLAALFQADQLLVAVNDSLNVSEADAALVMGGKFSSCASNENLAKHNNHIPSVPVHRLQGIATTLSTQLTTLLSIIKDRDEERDRLRRELQRTREQLHEKLSLHGPENPEIDMTQAGDLESIEESATENDN</sequence>
<reference evidence="16 17" key="1">
    <citation type="journal article" date="2024" name="Insects">
        <title>An Improved Chromosome-Level Genome Assembly of the Firefly Pyrocoelia pectoralis.</title>
        <authorList>
            <person name="Fu X."/>
            <person name="Meyer-Rochow V.B."/>
            <person name="Ballantyne L."/>
            <person name="Zhu X."/>
        </authorList>
    </citation>
    <scope>NUCLEOTIDE SEQUENCE [LARGE SCALE GENOMIC DNA]</scope>
    <source>
        <strain evidence="16">XCY_ONT2</strain>
    </source>
</reference>
<keyword evidence="4" id="KW-0963">Cytoplasm</keyword>
<evidence type="ECO:0000256" key="2">
    <source>
        <dbReference type="ARBA" id="ARBA00004496"/>
    </source>
</evidence>
<dbReference type="Gene3D" id="3.30.60.20">
    <property type="match status" value="1"/>
</dbReference>
<dbReference type="Gene3D" id="2.30.42.10">
    <property type="match status" value="1"/>
</dbReference>
<evidence type="ECO:0000313" key="17">
    <source>
        <dbReference type="Proteomes" id="UP001329430"/>
    </source>
</evidence>
<feature type="region of interest" description="Disordered" evidence="11">
    <location>
        <begin position="1401"/>
        <end position="1486"/>
    </location>
</feature>
<evidence type="ECO:0000256" key="3">
    <source>
        <dbReference type="ARBA" id="ARBA00022468"/>
    </source>
</evidence>
<dbReference type="GO" id="GO:0007186">
    <property type="term" value="P:G protein-coupled receptor signaling pathway"/>
    <property type="evidence" value="ECO:0007669"/>
    <property type="project" value="TreeGrafter"/>
</dbReference>
<feature type="compositionally biased region" description="Polar residues" evidence="11">
    <location>
        <begin position="149"/>
        <end position="167"/>
    </location>
</feature>
<dbReference type="SMART" id="SM00109">
    <property type="entry name" value="C1"/>
    <property type="match status" value="1"/>
</dbReference>
<keyword evidence="3" id="KW-0343">GTPase activation</keyword>
<dbReference type="Proteomes" id="UP001329430">
    <property type="component" value="Chromosome 8"/>
</dbReference>
<evidence type="ECO:0000259" key="15">
    <source>
        <dbReference type="PROSITE" id="PS50106"/>
    </source>
</evidence>
<comment type="caution">
    <text evidence="16">The sequence shown here is derived from an EMBL/GenBank/DDBJ whole genome shotgun (WGS) entry which is preliminary data.</text>
</comment>
<dbReference type="InterPro" id="IPR000219">
    <property type="entry name" value="DH_dom"/>
</dbReference>
<evidence type="ECO:0000256" key="8">
    <source>
        <dbReference type="ARBA" id="ARBA00022833"/>
    </source>
</evidence>
<evidence type="ECO:0000256" key="1">
    <source>
        <dbReference type="ARBA" id="ARBA00004370"/>
    </source>
</evidence>
<feature type="compositionally biased region" description="Basic and acidic residues" evidence="11">
    <location>
        <begin position="1401"/>
        <end position="1412"/>
    </location>
</feature>
<dbReference type="InterPro" id="IPR044926">
    <property type="entry name" value="RGS_subdomain_2"/>
</dbReference>
<evidence type="ECO:0000256" key="7">
    <source>
        <dbReference type="ARBA" id="ARBA00022723"/>
    </source>
</evidence>
<comment type="subcellular location">
    <subcellularLocation>
        <location evidence="2">Cytoplasm</location>
    </subcellularLocation>
    <subcellularLocation>
        <location evidence="1">Membrane</location>
    </subcellularLocation>
</comment>
<evidence type="ECO:0000256" key="5">
    <source>
        <dbReference type="ARBA" id="ARBA00022553"/>
    </source>
</evidence>
<dbReference type="GO" id="GO:0005737">
    <property type="term" value="C:cytoplasm"/>
    <property type="evidence" value="ECO:0007669"/>
    <property type="project" value="UniProtKB-SubCell"/>
</dbReference>
<evidence type="ECO:0000256" key="10">
    <source>
        <dbReference type="ARBA" id="ARBA00023136"/>
    </source>
</evidence>
<dbReference type="InterPro" id="IPR002219">
    <property type="entry name" value="PKC_DAG/PE"/>
</dbReference>
<feature type="domain" description="DH" evidence="13">
    <location>
        <begin position="1050"/>
        <end position="1247"/>
    </location>
</feature>
<dbReference type="SUPFAM" id="SSF50156">
    <property type="entry name" value="PDZ domain-like"/>
    <property type="match status" value="1"/>
</dbReference>
<feature type="region of interest" description="Disordered" evidence="11">
    <location>
        <begin position="872"/>
        <end position="1048"/>
    </location>
</feature>
<dbReference type="SMART" id="SM00325">
    <property type="entry name" value="RhoGEF"/>
    <property type="match status" value="1"/>
</dbReference>
<dbReference type="SMART" id="SM00228">
    <property type="entry name" value="PDZ"/>
    <property type="match status" value="1"/>
</dbReference>
<dbReference type="CDD" id="cd00160">
    <property type="entry name" value="RhoGEF"/>
    <property type="match status" value="1"/>
</dbReference>
<dbReference type="CDD" id="cd08756">
    <property type="entry name" value="RGS_GEF_like"/>
    <property type="match status" value="1"/>
</dbReference>
<feature type="compositionally biased region" description="Basic and acidic residues" evidence="11">
    <location>
        <begin position="908"/>
        <end position="917"/>
    </location>
</feature>
<name>A0AAN7V3G6_9COLE</name>
<feature type="compositionally biased region" description="Pro residues" evidence="11">
    <location>
        <begin position="251"/>
        <end position="262"/>
    </location>
</feature>
<keyword evidence="10" id="KW-0472">Membrane</keyword>
<evidence type="ECO:0000256" key="9">
    <source>
        <dbReference type="ARBA" id="ARBA00023054"/>
    </source>
</evidence>
<feature type="domain" description="PDZ" evidence="15">
    <location>
        <begin position="66"/>
        <end position="143"/>
    </location>
</feature>
<dbReference type="GO" id="GO:0046872">
    <property type="term" value="F:metal ion binding"/>
    <property type="evidence" value="ECO:0007669"/>
    <property type="project" value="UniProtKB-KW"/>
</dbReference>
<evidence type="ECO:0000259" key="13">
    <source>
        <dbReference type="PROSITE" id="PS50010"/>
    </source>
</evidence>
<dbReference type="GO" id="GO:0001664">
    <property type="term" value="F:G protein-coupled receptor binding"/>
    <property type="evidence" value="ECO:0007669"/>
    <property type="project" value="TreeGrafter"/>
</dbReference>
<dbReference type="PANTHER" id="PTHR45872">
    <property type="entry name" value="RHO GUANINE NUCLEOTIDE EXCHANGE FACTOR 2, ISOFORM D"/>
    <property type="match status" value="1"/>
</dbReference>
<gene>
    <name evidence="16" type="ORF">RI129_011143</name>
</gene>
<keyword evidence="6" id="KW-0344">Guanine-nucleotide releasing factor</keyword>
<dbReference type="InterPro" id="IPR001478">
    <property type="entry name" value="PDZ"/>
</dbReference>
<accession>A0AAN7V3G6</accession>
<dbReference type="InterPro" id="IPR036034">
    <property type="entry name" value="PDZ_sf"/>
</dbReference>
<dbReference type="PROSITE" id="PS50010">
    <property type="entry name" value="DH_2"/>
    <property type="match status" value="1"/>
</dbReference>
<dbReference type="InterPro" id="IPR035899">
    <property type="entry name" value="DBL_dom_sf"/>
</dbReference>
<dbReference type="Gene3D" id="1.20.900.10">
    <property type="entry name" value="Dbl homology (DH) domain"/>
    <property type="match status" value="1"/>
</dbReference>
<feature type="region of interest" description="Disordered" evidence="11">
    <location>
        <begin position="452"/>
        <end position="486"/>
    </location>
</feature>
<dbReference type="PROSITE" id="PS50003">
    <property type="entry name" value="PH_DOMAIN"/>
    <property type="match status" value="1"/>
</dbReference>
<evidence type="ECO:0008006" key="18">
    <source>
        <dbReference type="Google" id="ProtNLM"/>
    </source>
</evidence>
<dbReference type="Gene3D" id="2.30.29.30">
    <property type="entry name" value="Pleckstrin-homology domain (PH domain)/Phosphotyrosine-binding domain (PTB)"/>
    <property type="match status" value="1"/>
</dbReference>
<dbReference type="InterPro" id="IPR011993">
    <property type="entry name" value="PH-like_dom_sf"/>
</dbReference>
<dbReference type="PROSITE" id="PS00479">
    <property type="entry name" value="ZF_DAG_PE_1"/>
    <property type="match status" value="1"/>
</dbReference>
<keyword evidence="9" id="KW-0175">Coiled coil</keyword>
<dbReference type="Pfam" id="PF00130">
    <property type="entry name" value="C1_1"/>
    <property type="match status" value="1"/>
</dbReference>
<feature type="domain" description="PH" evidence="12">
    <location>
        <begin position="1289"/>
        <end position="1398"/>
    </location>
</feature>
<feature type="region of interest" description="Disordered" evidence="11">
    <location>
        <begin position="1678"/>
        <end position="1712"/>
    </location>
</feature>
<dbReference type="InterPro" id="IPR046349">
    <property type="entry name" value="C1-like_sf"/>
</dbReference>
<feature type="compositionally biased region" description="Basic and acidic residues" evidence="11">
    <location>
        <begin position="828"/>
        <end position="840"/>
    </location>
</feature>
<feature type="compositionally biased region" description="Pro residues" evidence="11">
    <location>
        <begin position="456"/>
        <end position="470"/>
    </location>
</feature>
<feature type="compositionally biased region" description="Acidic residues" evidence="11">
    <location>
        <begin position="1701"/>
        <end position="1712"/>
    </location>
</feature>
<keyword evidence="8" id="KW-0862">Zinc</keyword>
<dbReference type="Gene3D" id="1.10.167.10">
    <property type="entry name" value="Regulator of G-protein Signalling 4, domain 2"/>
    <property type="match status" value="1"/>
</dbReference>
<evidence type="ECO:0000259" key="14">
    <source>
        <dbReference type="PROSITE" id="PS50081"/>
    </source>
</evidence>
<feature type="region of interest" description="Disordered" evidence="11">
    <location>
        <begin position="828"/>
        <end position="860"/>
    </location>
</feature>
<dbReference type="PROSITE" id="PS50081">
    <property type="entry name" value="ZF_DAG_PE_2"/>
    <property type="match status" value="1"/>
</dbReference>
<dbReference type="EMBL" id="JAVRBK010000008">
    <property type="protein sequence ID" value="KAK5640332.1"/>
    <property type="molecule type" value="Genomic_DNA"/>
</dbReference>
<dbReference type="Pfam" id="PF00595">
    <property type="entry name" value="PDZ"/>
    <property type="match status" value="1"/>
</dbReference>
<dbReference type="Pfam" id="PF09128">
    <property type="entry name" value="RGS-like"/>
    <property type="match status" value="1"/>
</dbReference>
<feature type="region of interest" description="Disordered" evidence="11">
    <location>
        <begin position="238"/>
        <end position="277"/>
    </location>
</feature>
<feature type="region of interest" description="Disordered" evidence="11">
    <location>
        <begin position="1"/>
        <end position="35"/>
    </location>
</feature>
<feature type="compositionally biased region" description="Polar residues" evidence="11">
    <location>
        <begin position="1473"/>
        <end position="1485"/>
    </location>
</feature>
<protein>
    <recommendedName>
        <fullName evidence="18">Rho guanine nucleotide exchange factor 12</fullName>
    </recommendedName>
</protein>
<feature type="region of interest" description="Disordered" evidence="11">
    <location>
        <begin position="148"/>
        <end position="168"/>
    </location>
</feature>
<dbReference type="PANTHER" id="PTHR45872:SF2">
    <property type="entry name" value="RHO GUANINE NUCLEOTIDE EXCHANGE FACTOR 2, ISOFORM D"/>
    <property type="match status" value="1"/>
</dbReference>
<dbReference type="SUPFAM" id="SSF50729">
    <property type="entry name" value="PH domain-like"/>
    <property type="match status" value="1"/>
</dbReference>
<feature type="compositionally biased region" description="Basic and acidic residues" evidence="11">
    <location>
        <begin position="887"/>
        <end position="901"/>
    </location>
</feature>
<evidence type="ECO:0000256" key="4">
    <source>
        <dbReference type="ARBA" id="ARBA00022490"/>
    </source>
</evidence>
<dbReference type="InterPro" id="IPR041020">
    <property type="entry name" value="PH_16"/>
</dbReference>
<proteinExistence type="predicted"/>
<evidence type="ECO:0000256" key="6">
    <source>
        <dbReference type="ARBA" id="ARBA00022658"/>
    </source>
</evidence>
<evidence type="ECO:0000313" key="16">
    <source>
        <dbReference type="EMBL" id="KAK5640332.1"/>
    </source>
</evidence>
<dbReference type="SUPFAM" id="SSF48097">
    <property type="entry name" value="Regulator of G-protein signaling, RGS"/>
    <property type="match status" value="1"/>
</dbReference>
<dbReference type="InterPro" id="IPR036305">
    <property type="entry name" value="RGS_sf"/>
</dbReference>
<dbReference type="GO" id="GO:0005085">
    <property type="term" value="F:guanyl-nucleotide exchange factor activity"/>
    <property type="evidence" value="ECO:0007669"/>
    <property type="project" value="UniProtKB-KW"/>
</dbReference>
<feature type="domain" description="Phorbol-ester/DAG-type" evidence="14">
    <location>
        <begin position="771"/>
        <end position="821"/>
    </location>
</feature>
<keyword evidence="17" id="KW-1185">Reference proteome</keyword>
<feature type="compositionally biased region" description="Polar residues" evidence="11">
    <location>
        <begin position="8"/>
        <end position="23"/>
    </location>
</feature>
<keyword evidence="7" id="KW-0479">Metal-binding</keyword>
<dbReference type="Pfam" id="PF00621">
    <property type="entry name" value="RhoGEF"/>
    <property type="match status" value="1"/>
</dbReference>
<organism evidence="16 17">
    <name type="scientific">Pyrocoelia pectoralis</name>
    <dbReference type="NCBI Taxonomy" id="417401"/>
    <lineage>
        <taxon>Eukaryota</taxon>
        <taxon>Metazoa</taxon>
        <taxon>Ecdysozoa</taxon>
        <taxon>Arthropoda</taxon>
        <taxon>Hexapoda</taxon>
        <taxon>Insecta</taxon>
        <taxon>Pterygota</taxon>
        <taxon>Neoptera</taxon>
        <taxon>Endopterygota</taxon>
        <taxon>Coleoptera</taxon>
        <taxon>Polyphaga</taxon>
        <taxon>Elateriformia</taxon>
        <taxon>Elateroidea</taxon>
        <taxon>Lampyridae</taxon>
        <taxon>Lampyrinae</taxon>
        <taxon>Pyrocoelia</taxon>
    </lineage>
</organism>
<dbReference type="GO" id="GO:0016020">
    <property type="term" value="C:membrane"/>
    <property type="evidence" value="ECO:0007669"/>
    <property type="project" value="UniProtKB-SubCell"/>
</dbReference>
<dbReference type="SMART" id="SM00233">
    <property type="entry name" value="PH"/>
    <property type="match status" value="1"/>
</dbReference>